<comment type="caution">
    <text evidence="1">The sequence shown here is derived from an EMBL/GenBank/DDBJ whole genome shotgun (WGS) entry which is preliminary data.</text>
</comment>
<evidence type="ECO:0000313" key="2">
    <source>
        <dbReference type="Proteomes" id="UP000682713"/>
    </source>
</evidence>
<evidence type="ECO:0008006" key="3">
    <source>
        <dbReference type="Google" id="ProtNLM"/>
    </source>
</evidence>
<proteinExistence type="predicted"/>
<evidence type="ECO:0000313" key="1">
    <source>
        <dbReference type="EMBL" id="MBS4198117.1"/>
    </source>
</evidence>
<reference evidence="1 2" key="1">
    <citation type="submission" date="2021-05" db="EMBL/GenBank/DDBJ databases">
        <title>Novel Bacillus species.</title>
        <authorList>
            <person name="Liu G."/>
        </authorList>
    </citation>
    <scope>NUCLEOTIDE SEQUENCE [LARGE SCALE GENOMIC DNA]</scope>
    <source>
        <strain evidence="1 2">FJAT-49732</strain>
    </source>
</reference>
<sequence length="259" mass="31030">MTNRMNKIDRLELSPNLAIKIGLNESIVFQQLAKCIDDNGILLDGERWVSMTYEQWQEIFPFWSTTTIKRIFTSLHKMGFIKIEQHGKHRYDRTNWYCICNTKKKEFFLKNEKNLENIAELSTHTETSHTNEQSLSPETEQKYKDIENRLNELNFFPLKEDQKKELKEACQSFPLSQIMAAIEHTAKKSIYAWKYAYKVLITNRAHAGRNKTIFRKQLRTESLPYWFCKDENEINIEFDEEMLARKKRLEEIQERYRAV</sequence>
<organism evidence="1 2">
    <name type="scientific">Lederbergia citrisecunda</name>
    <dbReference type="NCBI Taxonomy" id="2833583"/>
    <lineage>
        <taxon>Bacteria</taxon>
        <taxon>Bacillati</taxon>
        <taxon>Bacillota</taxon>
        <taxon>Bacilli</taxon>
        <taxon>Bacillales</taxon>
        <taxon>Bacillaceae</taxon>
        <taxon>Lederbergia</taxon>
    </lineage>
</organism>
<accession>A0A942TK41</accession>
<dbReference type="AlphaFoldDB" id="A0A942TK41"/>
<name>A0A942TK41_9BACI</name>
<protein>
    <recommendedName>
        <fullName evidence="3">Replication protein</fullName>
    </recommendedName>
</protein>
<keyword evidence="2" id="KW-1185">Reference proteome</keyword>
<dbReference type="RefSeq" id="WP_213108905.1">
    <property type="nucleotide sequence ID" value="NZ_JAGYPJ010000001.1"/>
</dbReference>
<dbReference type="Proteomes" id="UP000682713">
    <property type="component" value="Unassembled WGS sequence"/>
</dbReference>
<gene>
    <name evidence="1" type="ORF">KHA93_00395</name>
</gene>
<dbReference type="EMBL" id="JAGYPJ010000001">
    <property type="protein sequence ID" value="MBS4198117.1"/>
    <property type="molecule type" value="Genomic_DNA"/>
</dbReference>